<dbReference type="SUPFAM" id="SSF55961">
    <property type="entry name" value="Bet v1-like"/>
    <property type="match status" value="1"/>
</dbReference>
<organism evidence="1 2">
    <name type="scientific">Mycolicibacterium aubagnense</name>
    <dbReference type="NCBI Taxonomy" id="319707"/>
    <lineage>
        <taxon>Bacteria</taxon>
        <taxon>Bacillati</taxon>
        <taxon>Actinomycetota</taxon>
        <taxon>Actinomycetes</taxon>
        <taxon>Mycobacteriales</taxon>
        <taxon>Mycobacteriaceae</taxon>
        <taxon>Mycolicibacterium</taxon>
    </lineage>
</organism>
<proteinExistence type="predicted"/>
<name>A0ABN5YNT4_9MYCO</name>
<dbReference type="EMBL" id="AP022577">
    <property type="protein sequence ID" value="BBX83201.1"/>
    <property type="molecule type" value="Genomic_DNA"/>
</dbReference>
<keyword evidence="2" id="KW-1185">Reference proteome</keyword>
<dbReference type="CDD" id="cd07821">
    <property type="entry name" value="PYR_PYL_RCAR_like"/>
    <property type="match status" value="1"/>
</dbReference>
<dbReference type="Gene3D" id="3.30.530.20">
    <property type="match status" value="1"/>
</dbReference>
<evidence type="ECO:0000313" key="1">
    <source>
        <dbReference type="EMBL" id="BBX83201.1"/>
    </source>
</evidence>
<dbReference type="InterPro" id="IPR023393">
    <property type="entry name" value="START-like_dom_sf"/>
</dbReference>
<evidence type="ECO:0008006" key="3">
    <source>
        <dbReference type="Google" id="ProtNLM"/>
    </source>
</evidence>
<protein>
    <recommendedName>
        <fullName evidence="3">Polyketide cyclase</fullName>
    </recommendedName>
</protein>
<gene>
    <name evidence="1" type="ORF">MAUB_10740</name>
</gene>
<sequence>MHRQVVTLKWGRAISGVAVNMSWTLAVGTDTAGATATVRKDVQDIHSDAAQTDAMAFIRVEFDVEADCAAVWQVIGDWEVGPVGMAPGFVVSSEATGDVRVVTFADGFVARERLVSRDEGSCRIAYSLTGDAGPAHDNAVMEVIAAGPQRCRFLWSRDVLPDEAAGPLRAVMHEAAPIIKSALERLTVG</sequence>
<accession>A0ABN5YNT4</accession>
<dbReference type="Proteomes" id="UP000465609">
    <property type="component" value="Chromosome"/>
</dbReference>
<reference evidence="1 2" key="1">
    <citation type="journal article" date="2019" name="Emerg. Microbes Infect.">
        <title>Comprehensive subspecies identification of 175 nontuberculous mycobacteria species based on 7547 genomic profiles.</title>
        <authorList>
            <person name="Matsumoto Y."/>
            <person name="Kinjo T."/>
            <person name="Motooka D."/>
            <person name="Nabeya D."/>
            <person name="Jung N."/>
            <person name="Uechi K."/>
            <person name="Horii T."/>
            <person name="Iida T."/>
            <person name="Fujita J."/>
            <person name="Nakamura S."/>
        </authorList>
    </citation>
    <scope>NUCLEOTIDE SEQUENCE [LARGE SCALE GENOMIC DNA]</scope>
    <source>
        <strain evidence="1 2">JCM 15296</strain>
    </source>
</reference>
<evidence type="ECO:0000313" key="2">
    <source>
        <dbReference type="Proteomes" id="UP000465609"/>
    </source>
</evidence>